<dbReference type="PANTHER" id="PTHR22916">
    <property type="entry name" value="GLYCOSYLTRANSFERASE"/>
    <property type="match status" value="1"/>
</dbReference>
<proteinExistence type="predicted"/>
<dbReference type="EMBL" id="CABHNT010000058">
    <property type="protein sequence ID" value="VUX38518.1"/>
    <property type="molecule type" value="Genomic_DNA"/>
</dbReference>
<dbReference type="EC" id="2.4.-.-" evidence="4"/>
<protein>
    <submittedName>
        <fullName evidence="4">Glycosyltransferase EpsH</fullName>
        <ecNumber evidence="4">2.4.-.-</ecNumber>
    </submittedName>
</protein>
<evidence type="ECO:0000313" key="4">
    <source>
        <dbReference type="EMBL" id="VUX38518.1"/>
    </source>
</evidence>
<dbReference type="Pfam" id="PF00535">
    <property type="entry name" value="Glycos_transf_2"/>
    <property type="match status" value="2"/>
</dbReference>
<gene>
    <name evidence="4" type="primary">epsH_2</name>
    <name evidence="4" type="ORF">BLJG463_02353</name>
</gene>
<feature type="domain" description="Glycosyltransferase 2-like" evidence="3">
    <location>
        <begin position="36"/>
        <end position="178"/>
    </location>
</feature>
<evidence type="ECO:0000256" key="2">
    <source>
        <dbReference type="ARBA" id="ARBA00022679"/>
    </source>
</evidence>
<evidence type="ECO:0000259" key="3">
    <source>
        <dbReference type="Pfam" id="PF00535"/>
    </source>
</evidence>
<organism evidence="4 5">
    <name type="scientific">Bifidobacterium longum subsp. infantis</name>
    <dbReference type="NCBI Taxonomy" id="1682"/>
    <lineage>
        <taxon>Bacteria</taxon>
        <taxon>Bacillati</taxon>
        <taxon>Actinomycetota</taxon>
        <taxon>Actinomycetes</taxon>
        <taxon>Bifidobacteriales</taxon>
        <taxon>Bifidobacteriaceae</taxon>
        <taxon>Bifidobacterium</taxon>
    </lineage>
</organism>
<dbReference type="GO" id="GO:0016758">
    <property type="term" value="F:hexosyltransferase activity"/>
    <property type="evidence" value="ECO:0007669"/>
    <property type="project" value="UniProtKB-ARBA"/>
</dbReference>
<evidence type="ECO:0000313" key="5">
    <source>
        <dbReference type="Proteomes" id="UP000345266"/>
    </source>
</evidence>
<reference evidence="4 5" key="1">
    <citation type="submission" date="2019-07" db="EMBL/GenBank/DDBJ databases">
        <authorList>
            <person name="Hibberd C M."/>
            <person name="Gehrig L. J."/>
            <person name="Chang H.-W."/>
            <person name="Venkatesh S."/>
        </authorList>
    </citation>
    <scope>NUCLEOTIDE SEQUENCE [LARGE SCALE GENOMIC DNA]</scope>
    <source>
        <strain evidence="4">Bifidobacterium_longum_subsp_infantis_JG_Bg463</strain>
    </source>
</reference>
<dbReference type="InterPro" id="IPR029044">
    <property type="entry name" value="Nucleotide-diphossugar_trans"/>
</dbReference>
<keyword evidence="1 4" id="KW-0328">Glycosyltransferase</keyword>
<dbReference type="Gene3D" id="3.90.550.10">
    <property type="entry name" value="Spore Coat Polysaccharide Biosynthesis Protein SpsA, Chain A"/>
    <property type="match status" value="2"/>
</dbReference>
<keyword evidence="2 4" id="KW-0808">Transferase</keyword>
<name>A0A564W1M9_BIFLI</name>
<dbReference type="PANTHER" id="PTHR22916:SF51">
    <property type="entry name" value="GLYCOSYLTRANSFERASE EPSH-RELATED"/>
    <property type="match status" value="1"/>
</dbReference>
<dbReference type="SUPFAM" id="SSF53448">
    <property type="entry name" value="Nucleotide-diphospho-sugar transferases"/>
    <property type="match status" value="2"/>
</dbReference>
<evidence type="ECO:0000256" key="1">
    <source>
        <dbReference type="ARBA" id="ARBA00022676"/>
    </source>
</evidence>
<dbReference type="InterPro" id="IPR001173">
    <property type="entry name" value="Glyco_trans_2-like"/>
</dbReference>
<dbReference type="CDD" id="cd00761">
    <property type="entry name" value="Glyco_tranf_GTA_type"/>
    <property type="match status" value="2"/>
</dbReference>
<sequence>MDLNTSNHRQALHFYLEPGVLSIQPTLYYSSMPKLSIIVPIYNVEDFLDQCLASIQQQTFKDWECLLFSDGSKDSSIDIMKRFASSDNRFKVIEKQNEGYGATCNRGLDQAVGEWISIIEPDDFIDPHMYENLLSAKESGKGQVDIVKGSYWLYYDAQEPYTDALGTPNLARFMPRRLTEFSLEEFTEPFYHHPSIWSAIYRRDFLNGDNKSSHKIRFMPIPGAGWTDNPFFAETLVLANRIVWAPGQYYFYRQTNPGASTFLRDFHLPFDRLRDMRKFLDSQHVSRNILHAFYSREFDYVTSVIGEFGYDDKNPEVRKLIREVFESMDREEVFLMRGLRPEFLDYYMDFMGDSYIVKEHDDATNPDLSIVILAKNARSWIIETLESYASFNHLSCEFIIIDDESKDSTLNVADKFAHSDKRFIVNNQLANSQQPAGENETTFANRISLAIANAHGRYTIFVPSNFTVGEKLLYASVAAAKKTDVDVAILDNGNVHSDYLLKIMRDKGLQPPSEGTRDITATRGPIYGPFTASDIPQVLFATNRDLNWLKLYRTEFLQKNNITAGSNDVPSTLYNLSGKALLQAGRIAYLDLKEDWVIRNIQRQQVGSAFWLALVKNIPYSSGLPDSLPSVLEFGDYLKEQGIYKTYEQGYLNSVITTFVNDIYFQYTPEAIDKYLKVNQKNVENLLDIKHRKALYFYDVDAFNDFQKITLSGNLNLWLEERALRDEEGIFARDREIRDLKNSARLKVGEKIIGVIKTLSPSSIIAKAQAKVHVSKRNR</sequence>
<dbReference type="Proteomes" id="UP000345266">
    <property type="component" value="Unassembled WGS sequence"/>
</dbReference>
<accession>A0A564W1M9</accession>
<dbReference type="AlphaFoldDB" id="A0A564W1M9"/>
<feature type="domain" description="Glycosyltransferase 2-like" evidence="3">
    <location>
        <begin position="369"/>
        <end position="490"/>
    </location>
</feature>